<proteinExistence type="predicted"/>
<evidence type="ECO:0000313" key="2">
    <source>
        <dbReference type="Proteomes" id="UP000257109"/>
    </source>
</evidence>
<dbReference type="Gene3D" id="3.10.10.10">
    <property type="entry name" value="HIV Type 1 Reverse Transcriptase, subunit A, domain 1"/>
    <property type="match status" value="1"/>
</dbReference>
<name>A0A371GIK1_MUCPR</name>
<comment type="caution">
    <text evidence="1">The sequence shown here is derived from an EMBL/GenBank/DDBJ whole genome shotgun (WGS) entry which is preliminary data.</text>
</comment>
<dbReference type="InterPro" id="IPR043502">
    <property type="entry name" value="DNA/RNA_pol_sf"/>
</dbReference>
<sequence length="96" mass="11209">MTFQKGIELITLQGIHLKTLQRAASLKSFVGSTVYHIHELFWSMEGHVSVKQYCYLHHHKDEIEWQAAELLQLRFIRPSNSAFWSLVILVTKKNNS</sequence>
<organism evidence="1 2">
    <name type="scientific">Mucuna pruriens</name>
    <name type="common">Velvet bean</name>
    <name type="synonym">Dolichos pruriens</name>
    <dbReference type="NCBI Taxonomy" id="157652"/>
    <lineage>
        <taxon>Eukaryota</taxon>
        <taxon>Viridiplantae</taxon>
        <taxon>Streptophyta</taxon>
        <taxon>Embryophyta</taxon>
        <taxon>Tracheophyta</taxon>
        <taxon>Spermatophyta</taxon>
        <taxon>Magnoliopsida</taxon>
        <taxon>eudicotyledons</taxon>
        <taxon>Gunneridae</taxon>
        <taxon>Pentapetalae</taxon>
        <taxon>rosids</taxon>
        <taxon>fabids</taxon>
        <taxon>Fabales</taxon>
        <taxon>Fabaceae</taxon>
        <taxon>Papilionoideae</taxon>
        <taxon>50 kb inversion clade</taxon>
        <taxon>NPAAA clade</taxon>
        <taxon>indigoferoid/millettioid clade</taxon>
        <taxon>Phaseoleae</taxon>
        <taxon>Mucuna</taxon>
    </lineage>
</organism>
<accession>A0A371GIK1</accession>
<keyword evidence="2" id="KW-1185">Reference proteome</keyword>
<evidence type="ECO:0000313" key="1">
    <source>
        <dbReference type="EMBL" id="RDX90382.1"/>
    </source>
</evidence>
<reference evidence="1" key="1">
    <citation type="submission" date="2018-05" db="EMBL/GenBank/DDBJ databases">
        <title>Draft genome of Mucuna pruriens seed.</title>
        <authorList>
            <person name="Nnadi N.E."/>
            <person name="Vos R."/>
            <person name="Hasami M.H."/>
            <person name="Devisetty U.K."/>
            <person name="Aguiy J.C."/>
        </authorList>
    </citation>
    <scope>NUCLEOTIDE SEQUENCE [LARGE SCALE GENOMIC DNA]</scope>
    <source>
        <strain evidence="1">JCA_2017</strain>
    </source>
</reference>
<gene>
    <name evidence="1" type="ORF">CR513_27762</name>
</gene>
<dbReference type="EMBL" id="QJKJ01005412">
    <property type="protein sequence ID" value="RDX90382.1"/>
    <property type="molecule type" value="Genomic_DNA"/>
</dbReference>
<dbReference type="AlphaFoldDB" id="A0A371GIK1"/>
<dbReference type="SUPFAM" id="SSF56672">
    <property type="entry name" value="DNA/RNA polymerases"/>
    <property type="match status" value="1"/>
</dbReference>
<feature type="non-terminal residue" evidence="1">
    <location>
        <position position="96"/>
    </location>
</feature>
<protein>
    <submittedName>
        <fullName evidence="1">Uncharacterized protein</fullName>
    </submittedName>
</protein>
<dbReference type="Proteomes" id="UP000257109">
    <property type="component" value="Unassembled WGS sequence"/>
</dbReference>